<evidence type="ECO:0000256" key="1">
    <source>
        <dbReference type="ARBA" id="ARBA00010199"/>
    </source>
</evidence>
<evidence type="ECO:0000313" key="3">
    <source>
        <dbReference type="EMBL" id="KAK9144177.1"/>
    </source>
</evidence>
<dbReference type="Pfam" id="PF01554">
    <property type="entry name" value="MatE"/>
    <property type="match status" value="1"/>
</dbReference>
<dbReference type="GO" id="GO:0016020">
    <property type="term" value="C:membrane"/>
    <property type="evidence" value="ECO:0007669"/>
    <property type="project" value="InterPro"/>
</dbReference>
<keyword evidence="2" id="KW-1133">Transmembrane helix</keyword>
<comment type="similarity">
    <text evidence="1">Belongs to the multi antimicrobial extrusion (MATE) (TC 2.A.66.1) family.</text>
</comment>
<dbReference type="GO" id="GO:0015297">
    <property type="term" value="F:antiporter activity"/>
    <property type="evidence" value="ECO:0007669"/>
    <property type="project" value="InterPro"/>
</dbReference>
<name>A0AAP0K1L2_9MAGN</name>
<reference evidence="3 4" key="1">
    <citation type="submission" date="2024-01" db="EMBL/GenBank/DDBJ databases">
        <title>Genome assemblies of Stephania.</title>
        <authorList>
            <person name="Yang L."/>
        </authorList>
    </citation>
    <scope>NUCLEOTIDE SEQUENCE [LARGE SCALE GENOMIC DNA]</scope>
    <source>
        <strain evidence="3">QJT</strain>
        <tissue evidence="3">Leaf</tissue>
    </source>
</reference>
<comment type="caution">
    <text evidence="3">The sequence shown here is derived from an EMBL/GenBank/DDBJ whole genome shotgun (WGS) entry which is preliminary data.</text>
</comment>
<sequence length="88" mass="9566">MVVCDHGSYAFVFLSIATSNMVATSLTREDKNDVQHKISISLFVGLACGMGMLVLTKFFCPHLLTAFTEPKNLHMVPAANTCVQVCSL</sequence>
<keyword evidence="2" id="KW-0812">Transmembrane</keyword>
<proteinExistence type="inferred from homology"/>
<accession>A0AAP0K1L2</accession>
<dbReference type="Proteomes" id="UP001417504">
    <property type="component" value="Unassembled WGS sequence"/>
</dbReference>
<keyword evidence="4" id="KW-1185">Reference proteome</keyword>
<dbReference type="AlphaFoldDB" id="A0AAP0K1L2"/>
<keyword evidence="2" id="KW-0472">Membrane</keyword>
<protein>
    <submittedName>
        <fullName evidence="3">Uncharacterized protein</fullName>
    </submittedName>
</protein>
<evidence type="ECO:0000256" key="2">
    <source>
        <dbReference type="SAM" id="Phobius"/>
    </source>
</evidence>
<dbReference type="InterPro" id="IPR002528">
    <property type="entry name" value="MATE_fam"/>
</dbReference>
<feature type="transmembrane region" description="Helical" evidence="2">
    <location>
        <begin position="38"/>
        <end position="59"/>
    </location>
</feature>
<feature type="transmembrane region" description="Helical" evidence="2">
    <location>
        <begin position="6"/>
        <end position="26"/>
    </location>
</feature>
<organism evidence="3 4">
    <name type="scientific">Stephania japonica</name>
    <dbReference type="NCBI Taxonomy" id="461633"/>
    <lineage>
        <taxon>Eukaryota</taxon>
        <taxon>Viridiplantae</taxon>
        <taxon>Streptophyta</taxon>
        <taxon>Embryophyta</taxon>
        <taxon>Tracheophyta</taxon>
        <taxon>Spermatophyta</taxon>
        <taxon>Magnoliopsida</taxon>
        <taxon>Ranunculales</taxon>
        <taxon>Menispermaceae</taxon>
        <taxon>Menispermoideae</taxon>
        <taxon>Cissampelideae</taxon>
        <taxon>Stephania</taxon>
    </lineage>
</organism>
<dbReference type="EMBL" id="JBBNAE010000002">
    <property type="protein sequence ID" value="KAK9144177.1"/>
    <property type="molecule type" value="Genomic_DNA"/>
</dbReference>
<gene>
    <name evidence="3" type="ORF">Sjap_004080</name>
</gene>
<evidence type="ECO:0000313" key="4">
    <source>
        <dbReference type="Proteomes" id="UP001417504"/>
    </source>
</evidence>
<dbReference type="GO" id="GO:0042910">
    <property type="term" value="F:xenobiotic transmembrane transporter activity"/>
    <property type="evidence" value="ECO:0007669"/>
    <property type="project" value="InterPro"/>
</dbReference>